<protein>
    <recommendedName>
        <fullName evidence="2">TerD domain-containing protein</fullName>
    </recommendedName>
</protein>
<evidence type="ECO:0000259" key="2">
    <source>
        <dbReference type="Pfam" id="PF02342"/>
    </source>
</evidence>
<dbReference type="PANTHER" id="PTHR32097">
    <property type="entry name" value="CAMP-BINDING PROTEIN 1-RELATED"/>
    <property type="match status" value="1"/>
</dbReference>
<dbReference type="CDD" id="cd06974">
    <property type="entry name" value="TerD_like"/>
    <property type="match status" value="1"/>
</dbReference>
<name>A0A2W5BJW8_9BACT</name>
<dbReference type="Pfam" id="PF02342">
    <property type="entry name" value="TerD"/>
    <property type="match status" value="1"/>
</dbReference>
<accession>A0A2W5BJW8</accession>
<keyword evidence="1" id="KW-0778">Tellurium resistance</keyword>
<organism evidence="3 4">
    <name type="scientific">Micavibrio aeruginosavorus</name>
    <dbReference type="NCBI Taxonomy" id="349221"/>
    <lineage>
        <taxon>Bacteria</taxon>
        <taxon>Pseudomonadati</taxon>
        <taxon>Bdellovibrionota</taxon>
        <taxon>Bdellovibrionia</taxon>
        <taxon>Bdellovibrionales</taxon>
        <taxon>Pseudobdellovibrionaceae</taxon>
        <taxon>Micavibrio</taxon>
    </lineage>
</organism>
<proteinExistence type="predicted"/>
<gene>
    <name evidence="3" type="ORF">DI626_09070</name>
</gene>
<feature type="domain" description="TerD" evidence="2">
    <location>
        <begin position="13"/>
        <end position="164"/>
    </location>
</feature>
<evidence type="ECO:0000313" key="3">
    <source>
        <dbReference type="EMBL" id="PZO83395.1"/>
    </source>
</evidence>
<dbReference type="GO" id="GO:0046690">
    <property type="term" value="P:response to tellurium ion"/>
    <property type="evidence" value="ECO:0007669"/>
    <property type="project" value="UniProtKB-KW"/>
</dbReference>
<dbReference type="PANTHER" id="PTHR32097:SF17">
    <property type="entry name" value="CAMP-BINDING PROTEIN 1-RELATED"/>
    <property type="match status" value="1"/>
</dbReference>
<comment type="caution">
    <text evidence="3">The sequence shown here is derived from an EMBL/GenBank/DDBJ whole genome shotgun (WGS) entry which is preliminary data.</text>
</comment>
<dbReference type="InterPro" id="IPR051324">
    <property type="entry name" value="Stress/Tellurium_Resist"/>
</dbReference>
<sequence>MSSQKPPVPLLYTASARHRILAGLRWDVRQDGTTLMERIRGTHIQHDLDLSCYIFDERGDYIDYVSSMAQDSMDSTGAIYHSGDDATGEGDGDDETISCELAGLPRGTKNLFFVCEIRSGQTFAQIANPAFRLADGMTDTNFMDTALGADGRGEACIIARVFRDPASPTGWNLQEILDYPALAEVSDWGSYLTRYL</sequence>
<dbReference type="AlphaFoldDB" id="A0A2W5BJW8"/>
<dbReference type="Gene3D" id="2.60.60.30">
    <property type="entry name" value="sav2460 like domains"/>
    <property type="match status" value="1"/>
</dbReference>
<dbReference type="Proteomes" id="UP000249557">
    <property type="component" value="Unassembled WGS sequence"/>
</dbReference>
<evidence type="ECO:0000313" key="4">
    <source>
        <dbReference type="Proteomes" id="UP000249557"/>
    </source>
</evidence>
<evidence type="ECO:0000256" key="1">
    <source>
        <dbReference type="ARBA" id="ARBA00022686"/>
    </source>
</evidence>
<dbReference type="EMBL" id="QFNK01000212">
    <property type="protein sequence ID" value="PZO83395.1"/>
    <property type="molecule type" value="Genomic_DNA"/>
</dbReference>
<reference evidence="3 4" key="1">
    <citation type="submission" date="2017-08" db="EMBL/GenBank/DDBJ databases">
        <title>Infants hospitalized years apart are colonized by the same room-sourced microbial strains.</title>
        <authorList>
            <person name="Brooks B."/>
            <person name="Olm M.R."/>
            <person name="Firek B.A."/>
            <person name="Baker R."/>
            <person name="Thomas B.C."/>
            <person name="Morowitz M.J."/>
            <person name="Banfield J.F."/>
        </authorList>
    </citation>
    <scope>NUCLEOTIDE SEQUENCE [LARGE SCALE GENOMIC DNA]</scope>
    <source>
        <strain evidence="3">S2_018_000_R2_104</strain>
    </source>
</reference>
<dbReference type="InterPro" id="IPR003325">
    <property type="entry name" value="TerD"/>
</dbReference>